<accession>A0A6G1KLG8</accession>
<feature type="non-terminal residue" evidence="2">
    <location>
        <position position="246"/>
    </location>
</feature>
<gene>
    <name evidence="2" type="ORF">K504DRAFT_342827</name>
</gene>
<dbReference type="AlphaFoldDB" id="A0A6G1KLG8"/>
<feature type="compositionally biased region" description="Low complexity" evidence="1">
    <location>
        <begin position="122"/>
        <end position="146"/>
    </location>
</feature>
<feature type="non-terminal residue" evidence="2">
    <location>
        <position position="1"/>
    </location>
</feature>
<keyword evidence="3" id="KW-1185">Reference proteome</keyword>
<dbReference type="OrthoDB" id="5367448at2759"/>
<protein>
    <submittedName>
        <fullName evidence="2">Uncharacterized protein</fullName>
    </submittedName>
</protein>
<name>A0A6G1KLG8_9PLEO</name>
<evidence type="ECO:0000313" key="3">
    <source>
        <dbReference type="Proteomes" id="UP000799428"/>
    </source>
</evidence>
<evidence type="ECO:0000313" key="2">
    <source>
        <dbReference type="EMBL" id="KAF2713684.1"/>
    </source>
</evidence>
<dbReference type="EMBL" id="MU005765">
    <property type="protein sequence ID" value="KAF2713684.1"/>
    <property type="molecule type" value="Genomic_DNA"/>
</dbReference>
<feature type="region of interest" description="Disordered" evidence="1">
    <location>
        <begin position="83"/>
        <end position="149"/>
    </location>
</feature>
<proteinExistence type="predicted"/>
<sequence length="246" mass="28211">LASRSLHLRIQPRPANISESREIFRLLQRFGEINTYKWLRYEYHNPSANSSLVIYRDADSAQAALNASPIRFALERVVPDADVHKSERGWSDDEIEDEEVIPNRAPDSLDDILKPSTLLNQAEQTPPSSSAESPTPTPTQSQSQSPMPFEDAPIARKVTSKWFQVTVDHSRVIHQDFVERQPLWKYFTPMKSTGQQDLAKVVPHYGLSDVSKRPPNHHRTPNQVLKTMAKYVEHRMPSLKQMYEQS</sequence>
<dbReference type="Proteomes" id="UP000799428">
    <property type="component" value="Unassembled WGS sequence"/>
</dbReference>
<reference evidence="2" key="1">
    <citation type="journal article" date="2020" name="Stud. Mycol.">
        <title>101 Dothideomycetes genomes: a test case for predicting lifestyles and emergence of pathogens.</title>
        <authorList>
            <person name="Haridas S."/>
            <person name="Albert R."/>
            <person name="Binder M."/>
            <person name="Bloem J."/>
            <person name="Labutti K."/>
            <person name="Salamov A."/>
            <person name="Andreopoulos B."/>
            <person name="Baker S."/>
            <person name="Barry K."/>
            <person name="Bills G."/>
            <person name="Bluhm B."/>
            <person name="Cannon C."/>
            <person name="Castanera R."/>
            <person name="Culley D."/>
            <person name="Daum C."/>
            <person name="Ezra D."/>
            <person name="Gonzalez J."/>
            <person name="Henrissat B."/>
            <person name="Kuo A."/>
            <person name="Liang C."/>
            <person name="Lipzen A."/>
            <person name="Lutzoni F."/>
            <person name="Magnuson J."/>
            <person name="Mondo S."/>
            <person name="Nolan M."/>
            <person name="Ohm R."/>
            <person name="Pangilinan J."/>
            <person name="Park H.-J."/>
            <person name="Ramirez L."/>
            <person name="Alfaro M."/>
            <person name="Sun H."/>
            <person name="Tritt A."/>
            <person name="Yoshinaga Y."/>
            <person name="Zwiers L.-H."/>
            <person name="Turgeon B."/>
            <person name="Goodwin S."/>
            <person name="Spatafora J."/>
            <person name="Crous P."/>
            <person name="Grigoriev I."/>
        </authorList>
    </citation>
    <scope>NUCLEOTIDE SEQUENCE</scope>
    <source>
        <strain evidence="2">CBS 279.74</strain>
    </source>
</reference>
<evidence type="ECO:0000256" key="1">
    <source>
        <dbReference type="SAM" id="MobiDB-lite"/>
    </source>
</evidence>
<organism evidence="2 3">
    <name type="scientific">Pleomassaria siparia CBS 279.74</name>
    <dbReference type="NCBI Taxonomy" id="1314801"/>
    <lineage>
        <taxon>Eukaryota</taxon>
        <taxon>Fungi</taxon>
        <taxon>Dikarya</taxon>
        <taxon>Ascomycota</taxon>
        <taxon>Pezizomycotina</taxon>
        <taxon>Dothideomycetes</taxon>
        <taxon>Pleosporomycetidae</taxon>
        <taxon>Pleosporales</taxon>
        <taxon>Pleomassariaceae</taxon>
        <taxon>Pleomassaria</taxon>
    </lineage>
</organism>